<feature type="non-terminal residue" evidence="2">
    <location>
        <position position="105"/>
    </location>
</feature>
<dbReference type="InterPro" id="IPR016195">
    <property type="entry name" value="Pol/histidinol_Pase-like"/>
</dbReference>
<dbReference type="EMBL" id="BARU01009720">
    <property type="protein sequence ID" value="GAH40732.1"/>
    <property type="molecule type" value="Genomic_DNA"/>
</dbReference>
<name>X1F729_9ZZZZ</name>
<dbReference type="SUPFAM" id="SSF89550">
    <property type="entry name" value="PHP domain-like"/>
    <property type="match status" value="1"/>
</dbReference>
<dbReference type="PANTHER" id="PTHR42924">
    <property type="entry name" value="EXONUCLEASE"/>
    <property type="match status" value="1"/>
</dbReference>
<dbReference type="InterPro" id="IPR052018">
    <property type="entry name" value="PHP_domain"/>
</dbReference>
<comment type="caution">
    <text evidence="2">The sequence shown here is derived from an EMBL/GenBank/DDBJ whole genome shotgun (WGS) entry which is preliminary data.</text>
</comment>
<protein>
    <recommendedName>
        <fullName evidence="1">Polymerase/histidinol phosphatase N-terminal domain-containing protein</fullName>
    </recommendedName>
</protein>
<proteinExistence type="predicted"/>
<dbReference type="InterPro" id="IPR003141">
    <property type="entry name" value="Pol/His_phosphatase_N"/>
</dbReference>
<dbReference type="SMART" id="SM00481">
    <property type="entry name" value="POLIIIAc"/>
    <property type="match status" value="1"/>
</dbReference>
<dbReference type="Pfam" id="PF02811">
    <property type="entry name" value="PHP"/>
    <property type="match status" value="1"/>
</dbReference>
<dbReference type="CDD" id="cd07432">
    <property type="entry name" value="PHP_HisPPase"/>
    <property type="match status" value="1"/>
</dbReference>
<dbReference type="GO" id="GO:0004534">
    <property type="term" value="F:5'-3' RNA exonuclease activity"/>
    <property type="evidence" value="ECO:0007669"/>
    <property type="project" value="TreeGrafter"/>
</dbReference>
<organism evidence="2">
    <name type="scientific">marine sediment metagenome</name>
    <dbReference type="NCBI Taxonomy" id="412755"/>
    <lineage>
        <taxon>unclassified sequences</taxon>
        <taxon>metagenomes</taxon>
        <taxon>ecological metagenomes</taxon>
    </lineage>
</organism>
<gene>
    <name evidence="2" type="ORF">S03H2_18706</name>
</gene>
<reference evidence="2" key="1">
    <citation type="journal article" date="2014" name="Front. Microbiol.">
        <title>High frequency of phylogenetically diverse reductive dehalogenase-homologous genes in deep subseafloor sedimentary metagenomes.</title>
        <authorList>
            <person name="Kawai M."/>
            <person name="Futagami T."/>
            <person name="Toyoda A."/>
            <person name="Takaki Y."/>
            <person name="Nishi S."/>
            <person name="Hori S."/>
            <person name="Arai W."/>
            <person name="Tsubouchi T."/>
            <person name="Morono Y."/>
            <person name="Uchiyama I."/>
            <person name="Ito T."/>
            <person name="Fujiyama A."/>
            <person name="Inagaki F."/>
            <person name="Takami H."/>
        </authorList>
    </citation>
    <scope>NUCLEOTIDE SEQUENCE</scope>
    <source>
        <strain evidence="2">Expedition CK06-06</strain>
    </source>
</reference>
<dbReference type="InterPro" id="IPR004013">
    <property type="entry name" value="PHP_dom"/>
</dbReference>
<dbReference type="PANTHER" id="PTHR42924:SF3">
    <property type="entry name" value="POLYMERASE_HISTIDINOL PHOSPHATASE N-TERMINAL DOMAIN-CONTAINING PROTEIN"/>
    <property type="match status" value="1"/>
</dbReference>
<evidence type="ECO:0000259" key="1">
    <source>
        <dbReference type="SMART" id="SM00481"/>
    </source>
</evidence>
<dbReference type="Gene3D" id="3.20.20.140">
    <property type="entry name" value="Metal-dependent hydrolases"/>
    <property type="match status" value="1"/>
</dbReference>
<sequence length="105" mass="11344">MRVIHADLHIHTCLSPCAELEMSPRGIVKEALSKGIDMIAVCDHNSAENAAAVIEASRQTGLTVLPGIEITSKEEVHILGIFGIPEDAARMQTLVYEHLEGENDA</sequence>
<dbReference type="GO" id="GO:0035312">
    <property type="term" value="F:5'-3' DNA exonuclease activity"/>
    <property type="evidence" value="ECO:0007669"/>
    <property type="project" value="TreeGrafter"/>
</dbReference>
<accession>X1F729</accession>
<evidence type="ECO:0000313" key="2">
    <source>
        <dbReference type="EMBL" id="GAH40732.1"/>
    </source>
</evidence>
<feature type="domain" description="Polymerase/histidinol phosphatase N-terminal" evidence="1">
    <location>
        <begin position="6"/>
        <end position="74"/>
    </location>
</feature>
<dbReference type="AlphaFoldDB" id="X1F729"/>